<proteinExistence type="predicted"/>
<dbReference type="EMBL" id="CAJVRM010000275">
    <property type="protein sequence ID" value="CAG8978745.1"/>
    <property type="molecule type" value="Genomic_DNA"/>
</dbReference>
<dbReference type="AlphaFoldDB" id="A0A9N9LTA0"/>
<sequence length="177" mass="19725">MPRCIDEKRWDQPGQGAPIFGSMAGTAGLIFVSKFPNMFLPTAKQSEDPQRGEIVSSPAWRTHKAGNRNRIHLKPPAFIDPQCSLRHCRWVADERMFGFDDSTSMNACLVTGIPVPVHRIPMQRNTPILLYQYFKVSTCQSSAELYGSGSGSGHCKLRKRVQGLKHRATRDTAIAPT</sequence>
<organism evidence="1 2">
    <name type="scientific">Hymenoscyphus albidus</name>
    <dbReference type="NCBI Taxonomy" id="595503"/>
    <lineage>
        <taxon>Eukaryota</taxon>
        <taxon>Fungi</taxon>
        <taxon>Dikarya</taxon>
        <taxon>Ascomycota</taxon>
        <taxon>Pezizomycotina</taxon>
        <taxon>Leotiomycetes</taxon>
        <taxon>Helotiales</taxon>
        <taxon>Helotiaceae</taxon>
        <taxon>Hymenoscyphus</taxon>
    </lineage>
</organism>
<comment type="caution">
    <text evidence="1">The sequence shown here is derived from an EMBL/GenBank/DDBJ whole genome shotgun (WGS) entry which is preliminary data.</text>
</comment>
<evidence type="ECO:0000313" key="1">
    <source>
        <dbReference type="EMBL" id="CAG8978745.1"/>
    </source>
</evidence>
<keyword evidence="2" id="KW-1185">Reference proteome</keyword>
<protein>
    <submittedName>
        <fullName evidence="1">Uncharacterized protein</fullName>
    </submittedName>
</protein>
<evidence type="ECO:0000313" key="2">
    <source>
        <dbReference type="Proteomes" id="UP000701801"/>
    </source>
</evidence>
<name>A0A9N9LTA0_9HELO</name>
<gene>
    <name evidence="1" type="ORF">HYALB_00011506</name>
</gene>
<dbReference type="Proteomes" id="UP000701801">
    <property type="component" value="Unassembled WGS sequence"/>
</dbReference>
<accession>A0A9N9LTA0</accession>
<reference evidence="1" key="1">
    <citation type="submission" date="2021-07" db="EMBL/GenBank/DDBJ databases">
        <authorList>
            <person name="Durling M."/>
        </authorList>
    </citation>
    <scope>NUCLEOTIDE SEQUENCE</scope>
</reference>